<dbReference type="AlphaFoldDB" id="A0A4V6PMX6"/>
<organism evidence="1 2">
    <name type="scientific">Mycolicibacterium obuense</name>
    <dbReference type="NCBI Taxonomy" id="1807"/>
    <lineage>
        <taxon>Bacteria</taxon>
        <taxon>Bacillati</taxon>
        <taxon>Actinomycetota</taxon>
        <taxon>Actinomycetes</taxon>
        <taxon>Mycobacteriales</taxon>
        <taxon>Mycobacteriaceae</taxon>
        <taxon>Mycolicibacterium</taxon>
    </lineage>
</organism>
<sequence>MVDEDVPSWKQIVVRAAVASGAEVLGWQAGVPGVGAGTGAVVQGLIDSRQGRAEEFVDGVADLVDAHRLLEQVRADPGLQNLLWDGIQAAMSAADSGKRIYLARVVANALTDDTKMDDAQFIVAALRELEGPHVRALVRLIAADDENRKDPGNNDETLQTALSNEPPAVKAVLVRTGLVLVGSQPVSSGLYSIPRAENYSITGVNEFGRRIIRELQETETN</sequence>
<dbReference type="RefSeq" id="WP_046363128.1">
    <property type="nucleotide sequence ID" value="NZ_CALTXN010000015.1"/>
</dbReference>
<reference evidence="1 2" key="1">
    <citation type="submission" date="2019-01" db="EMBL/GenBank/DDBJ databases">
        <title>High-quality-draft genome sequences of five non-tuberculosis mycobacteriaceae isolated from a nosocomial environment.</title>
        <authorList>
            <person name="Tiago I."/>
            <person name="Alarico S."/>
            <person name="Pereira S.G."/>
            <person name="Coelho C."/>
            <person name="Maranha A."/>
            <person name="Empadinhas N."/>
        </authorList>
    </citation>
    <scope>NUCLEOTIDE SEQUENCE [LARGE SCALE GENOMIC DNA]</scope>
    <source>
        <strain evidence="1 2">22DIII</strain>
    </source>
</reference>
<protein>
    <submittedName>
        <fullName evidence="1">Uncharacterized protein</fullName>
    </submittedName>
</protein>
<evidence type="ECO:0000313" key="2">
    <source>
        <dbReference type="Proteomes" id="UP000294952"/>
    </source>
</evidence>
<name>A0A4V6PMX6_9MYCO</name>
<accession>A0A4V6PMX6</accession>
<dbReference type="Proteomes" id="UP000294952">
    <property type="component" value="Unassembled WGS sequence"/>
</dbReference>
<proteinExistence type="predicted"/>
<comment type="caution">
    <text evidence="1">The sequence shown here is derived from an EMBL/GenBank/DDBJ whole genome shotgun (WGS) entry which is preliminary data.</text>
</comment>
<evidence type="ECO:0000313" key="1">
    <source>
        <dbReference type="EMBL" id="TDL04460.1"/>
    </source>
</evidence>
<dbReference type="EMBL" id="SDLP01000008">
    <property type="protein sequence ID" value="TDL04460.1"/>
    <property type="molecule type" value="Genomic_DNA"/>
</dbReference>
<gene>
    <name evidence="1" type="ORF">EUA04_22030</name>
</gene>
<dbReference type="OrthoDB" id="4635129at2"/>